<evidence type="ECO:0000313" key="3">
    <source>
        <dbReference type="Proteomes" id="UP000017984"/>
    </source>
</evidence>
<dbReference type="Proteomes" id="UP000017984">
    <property type="component" value="Chromosome"/>
</dbReference>
<evidence type="ECO:0000256" key="1">
    <source>
        <dbReference type="SAM" id="Phobius"/>
    </source>
</evidence>
<feature type="transmembrane region" description="Helical" evidence="1">
    <location>
        <begin position="98"/>
        <end position="120"/>
    </location>
</feature>
<name>V6K862_STRRC</name>
<feature type="transmembrane region" description="Helical" evidence="1">
    <location>
        <begin position="75"/>
        <end position="92"/>
    </location>
</feature>
<protein>
    <submittedName>
        <fullName evidence="2">Uncharacterized protein</fullName>
    </submittedName>
</protein>
<keyword evidence="1" id="KW-0812">Transmembrane</keyword>
<comment type="caution">
    <text evidence="2">The sequence shown here is derived from an EMBL/GenBank/DDBJ whole genome shotgun (WGS) entry which is preliminary data.</text>
</comment>
<dbReference type="EMBL" id="AWQX01000210">
    <property type="protein sequence ID" value="EST27616.1"/>
    <property type="molecule type" value="Genomic_DNA"/>
</dbReference>
<feature type="transmembrane region" description="Helical" evidence="1">
    <location>
        <begin position="29"/>
        <end position="55"/>
    </location>
</feature>
<proteinExistence type="predicted"/>
<keyword evidence="1" id="KW-0472">Membrane</keyword>
<evidence type="ECO:0000313" key="2">
    <source>
        <dbReference type="EMBL" id="EST27616.1"/>
    </source>
</evidence>
<reference evidence="2 3" key="1">
    <citation type="journal article" date="2014" name="Genome Announc.">
        <title>Draft Genome Sequence of Streptomyces roseochromogenes subsp. oscitans DS 12.976, Producer of the Aminocoumarin Antibiotic Clorobiocin.</title>
        <authorList>
            <person name="Ruckert C."/>
            <person name="Kalinowski J."/>
            <person name="Heide L."/>
            <person name="Apel A.K."/>
        </authorList>
    </citation>
    <scope>NUCLEOTIDE SEQUENCE [LARGE SCALE GENOMIC DNA]</scope>
    <source>
        <strain evidence="2 3">DS 12.976</strain>
    </source>
</reference>
<dbReference type="AlphaFoldDB" id="V6K862"/>
<accession>V6K862</accession>
<feature type="transmembrane region" description="Helical" evidence="1">
    <location>
        <begin position="132"/>
        <end position="160"/>
    </location>
</feature>
<dbReference type="HOGENOM" id="CLU_949733_0_0_11"/>
<organism evidence="2 3">
    <name type="scientific">Streptomyces roseochromogenus subsp. oscitans DS 12.976</name>
    <dbReference type="NCBI Taxonomy" id="1352936"/>
    <lineage>
        <taxon>Bacteria</taxon>
        <taxon>Bacillati</taxon>
        <taxon>Actinomycetota</taxon>
        <taxon>Actinomycetes</taxon>
        <taxon>Kitasatosporales</taxon>
        <taxon>Streptomycetaceae</taxon>
        <taxon>Streptomyces</taxon>
    </lineage>
</organism>
<keyword evidence="1" id="KW-1133">Transmembrane helix</keyword>
<sequence length="284" mass="30081">MNAAQLPAAGVLWLISTLGQDEYGAGVGGAFGVGCLLIFAPLLLPLLGLFVSVLLTLPALALTRSALRRFDGPEWAWRLAGAVAGAVGWGAVTTTLWHWPFVTTVADLTALGLLPALGITYVRTRSWSSWGLWWRSAVVCAGLFALALGGGVLATVTGLIKAYEPPRLTPAQLAGVWRGENGAELRLEPGGRASARRLPTQPVGHDWTADDYQSYVVCAGPGTWEPDPGTDHQDRAGVLVHLDGDCGLDTHWSVSGTEDAPRLFVLFGDPDAGTLRILDRADRP</sequence>
<gene>
    <name evidence="2" type="ORF">M878_24530</name>
</gene>
<keyword evidence="3" id="KW-1185">Reference proteome</keyword>
<dbReference type="OrthoDB" id="3393054at2"/>
<dbReference type="PATRIC" id="fig|1352936.5.peg.5112"/>